<keyword evidence="14" id="KW-1185">Reference proteome</keyword>
<reference evidence="14" key="2">
    <citation type="submission" date="2010-04" db="EMBL/GenBank/DDBJ databases">
        <authorList>
            <person name="Buell R."/>
            <person name="Hamilton J."/>
            <person name="Hostetler J."/>
        </authorList>
    </citation>
    <scope>NUCLEOTIDE SEQUENCE [LARGE SCALE GENOMIC DNA]</scope>
    <source>
        <strain evidence="14">DAOM:BR144</strain>
    </source>
</reference>
<accession>K3WMT5</accession>
<evidence type="ECO:0000313" key="13">
    <source>
        <dbReference type="EnsemblProtists" id="PYU1_T006277"/>
    </source>
</evidence>
<reference evidence="13" key="3">
    <citation type="submission" date="2015-02" db="UniProtKB">
        <authorList>
            <consortium name="EnsemblProtists"/>
        </authorList>
    </citation>
    <scope>IDENTIFICATION</scope>
    <source>
        <strain evidence="13">DAOM BR144</strain>
    </source>
</reference>
<feature type="domain" description="Aminoacyl-transfer RNA synthetases class-II family profile" evidence="12">
    <location>
        <begin position="353"/>
        <end position="666"/>
    </location>
</feature>
<evidence type="ECO:0000256" key="1">
    <source>
        <dbReference type="ARBA" id="ARBA00008226"/>
    </source>
</evidence>
<dbReference type="HAMAP" id="MF_00184">
    <property type="entry name" value="Thr_tRNA_synth"/>
    <property type="match status" value="1"/>
</dbReference>
<dbReference type="InterPro" id="IPR006195">
    <property type="entry name" value="aa-tRNA-synth_II"/>
</dbReference>
<dbReference type="SUPFAM" id="SSF55186">
    <property type="entry name" value="ThrRS/AlaRS common domain"/>
    <property type="match status" value="1"/>
</dbReference>
<dbReference type="GO" id="GO:0006435">
    <property type="term" value="P:threonyl-tRNA aminoacylation"/>
    <property type="evidence" value="ECO:0007669"/>
    <property type="project" value="InterPro"/>
</dbReference>
<comment type="similarity">
    <text evidence="1">Belongs to the class-II aminoacyl-tRNA synthetase family.</text>
</comment>
<keyword evidence="8" id="KW-0648">Protein biosynthesis</keyword>
<proteinExistence type="inferred from homology"/>
<dbReference type="InterPro" id="IPR004154">
    <property type="entry name" value="Anticodon-bd"/>
</dbReference>
<dbReference type="Gene3D" id="3.40.50.800">
    <property type="entry name" value="Anticodon-binding domain"/>
    <property type="match status" value="1"/>
</dbReference>
<dbReference type="GO" id="GO:0005739">
    <property type="term" value="C:mitochondrion"/>
    <property type="evidence" value="ECO:0007669"/>
    <property type="project" value="TreeGrafter"/>
</dbReference>
<dbReference type="PROSITE" id="PS50862">
    <property type="entry name" value="AA_TRNA_LIGASE_II"/>
    <property type="match status" value="1"/>
</dbReference>
<dbReference type="SUPFAM" id="SSF55681">
    <property type="entry name" value="Class II aaRS and biotin synthetases"/>
    <property type="match status" value="1"/>
</dbReference>
<dbReference type="GO" id="GO:0046872">
    <property type="term" value="F:metal ion binding"/>
    <property type="evidence" value="ECO:0007669"/>
    <property type="project" value="UniProtKB-KW"/>
</dbReference>
<name>K3WMT5_GLOUD</name>
<dbReference type="InterPro" id="IPR018163">
    <property type="entry name" value="Thr/Ala-tRNA-synth_IIc_edit"/>
</dbReference>
<dbReference type="EC" id="6.1.1.3" evidence="2"/>
<keyword evidence="3" id="KW-0436">Ligase</keyword>
<dbReference type="NCBIfam" id="TIGR00418">
    <property type="entry name" value="thrS"/>
    <property type="match status" value="1"/>
</dbReference>
<dbReference type="InterPro" id="IPR036621">
    <property type="entry name" value="Anticodon-bd_dom_sf"/>
</dbReference>
<dbReference type="PANTHER" id="PTHR11451:SF44">
    <property type="entry name" value="THREONINE--TRNA LIGASE, CHLOROPLASTIC_MITOCHONDRIAL 2"/>
    <property type="match status" value="1"/>
</dbReference>
<dbReference type="STRING" id="431595.K3WMT5"/>
<keyword evidence="7" id="KW-0067">ATP-binding</keyword>
<evidence type="ECO:0000256" key="4">
    <source>
        <dbReference type="ARBA" id="ARBA00022723"/>
    </source>
</evidence>
<dbReference type="FunFam" id="3.30.980.10:FF:000003">
    <property type="entry name" value="Threonine--tRNA ligase, cytoplasmic"/>
    <property type="match status" value="1"/>
</dbReference>
<dbReference type="CDD" id="cd00860">
    <property type="entry name" value="ThrRS_anticodon"/>
    <property type="match status" value="1"/>
</dbReference>
<dbReference type="GO" id="GO:0005524">
    <property type="term" value="F:ATP binding"/>
    <property type="evidence" value="ECO:0007669"/>
    <property type="project" value="UniProtKB-KW"/>
</dbReference>
<evidence type="ECO:0000256" key="9">
    <source>
        <dbReference type="ARBA" id="ARBA00023146"/>
    </source>
</evidence>
<keyword evidence="9" id="KW-0030">Aminoacyl-tRNA synthetase</keyword>
<dbReference type="Gene3D" id="3.30.980.10">
    <property type="entry name" value="Threonyl-trna Synthetase, Chain A, domain 2"/>
    <property type="match status" value="1"/>
</dbReference>
<evidence type="ECO:0000256" key="8">
    <source>
        <dbReference type="ARBA" id="ARBA00022917"/>
    </source>
</evidence>
<dbReference type="InterPro" id="IPR002314">
    <property type="entry name" value="aa-tRNA-synt_IIb"/>
</dbReference>
<evidence type="ECO:0000256" key="10">
    <source>
        <dbReference type="ARBA" id="ARBA00031900"/>
    </source>
</evidence>
<dbReference type="InterPro" id="IPR033728">
    <property type="entry name" value="ThrRS_core"/>
</dbReference>
<dbReference type="VEuPathDB" id="FungiDB:PYU1_G006265"/>
<reference evidence="14" key="1">
    <citation type="journal article" date="2010" name="Genome Biol.">
        <title>Genome sequence of the necrotrophic plant pathogen Pythium ultimum reveals original pathogenicity mechanisms and effector repertoire.</title>
        <authorList>
            <person name="Levesque C.A."/>
            <person name="Brouwer H."/>
            <person name="Cano L."/>
            <person name="Hamilton J.P."/>
            <person name="Holt C."/>
            <person name="Huitema E."/>
            <person name="Raffaele S."/>
            <person name="Robideau G.P."/>
            <person name="Thines M."/>
            <person name="Win J."/>
            <person name="Zerillo M.M."/>
            <person name="Beakes G.W."/>
            <person name="Boore J.L."/>
            <person name="Busam D."/>
            <person name="Dumas B."/>
            <person name="Ferriera S."/>
            <person name="Fuerstenberg S.I."/>
            <person name="Gachon C.M."/>
            <person name="Gaulin E."/>
            <person name="Govers F."/>
            <person name="Grenville-Briggs L."/>
            <person name="Horner N."/>
            <person name="Hostetler J."/>
            <person name="Jiang R.H."/>
            <person name="Johnson J."/>
            <person name="Krajaejun T."/>
            <person name="Lin H."/>
            <person name="Meijer H.J."/>
            <person name="Moore B."/>
            <person name="Morris P."/>
            <person name="Phuntmart V."/>
            <person name="Puiu D."/>
            <person name="Shetty J."/>
            <person name="Stajich J.E."/>
            <person name="Tripathy S."/>
            <person name="Wawra S."/>
            <person name="van West P."/>
            <person name="Whitty B.R."/>
            <person name="Coutinho P.M."/>
            <person name="Henrissat B."/>
            <person name="Martin F."/>
            <person name="Thomas P.D."/>
            <person name="Tyler B.M."/>
            <person name="De Vries R.P."/>
            <person name="Kamoun S."/>
            <person name="Yandell M."/>
            <person name="Tisserat N."/>
            <person name="Buell C.R."/>
        </authorList>
    </citation>
    <scope>NUCLEOTIDE SEQUENCE</scope>
    <source>
        <strain evidence="14">DAOM:BR144</strain>
    </source>
</reference>
<dbReference type="AlphaFoldDB" id="K3WMT5"/>
<dbReference type="CDD" id="cd00771">
    <property type="entry name" value="ThrRS_core"/>
    <property type="match status" value="1"/>
</dbReference>
<evidence type="ECO:0000256" key="2">
    <source>
        <dbReference type="ARBA" id="ARBA00013163"/>
    </source>
</evidence>
<dbReference type="Pfam" id="PF07973">
    <property type="entry name" value="tRNA_SAD"/>
    <property type="match status" value="1"/>
</dbReference>
<dbReference type="HOGENOM" id="CLU_008554_0_1_1"/>
<dbReference type="GO" id="GO:0004829">
    <property type="term" value="F:threonine-tRNA ligase activity"/>
    <property type="evidence" value="ECO:0007669"/>
    <property type="project" value="UniProtKB-EC"/>
</dbReference>
<dbReference type="Gene3D" id="3.30.930.10">
    <property type="entry name" value="Bira Bifunctional Protein, Domain 2"/>
    <property type="match status" value="1"/>
</dbReference>
<evidence type="ECO:0000259" key="12">
    <source>
        <dbReference type="PROSITE" id="PS50862"/>
    </source>
</evidence>
<evidence type="ECO:0000256" key="11">
    <source>
        <dbReference type="ARBA" id="ARBA00049515"/>
    </source>
</evidence>
<dbReference type="OMA" id="GGFFYEM"/>
<evidence type="ECO:0000256" key="3">
    <source>
        <dbReference type="ARBA" id="ARBA00022598"/>
    </source>
</evidence>
<dbReference type="SMART" id="SM00863">
    <property type="entry name" value="tRNA_SAD"/>
    <property type="match status" value="1"/>
</dbReference>
<evidence type="ECO:0000256" key="6">
    <source>
        <dbReference type="ARBA" id="ARBA00022833"/>
    </source>
</evidence>
<dbReference type="InterPro" id="IPR047246">
    <property type="entry name" value="ThrRS_anticodon"/>
</dbReference>
<dbReference type="EnsemblProtists" id="PYU1_T006277">
    <property type="protein sequence ID" value="PYU1_T006277"/>
    <property type="gene ID" value="PYU1_G006265"/>
</dbReference>
<organism evidence="13 14">
    <name type="scientific">Globisporangium ultimum (strain ATCC 200006 / CBS 805.95 / DAOM BR144)</name>
    <name type="common">Pythium ultimum</name>
    <dbReference type="NCBI Taxonomy" id="431595"/>
    <lineage>
        <taxon>Eukaryota</taxon>
        <taxon>Sar</taxon>
        <taxon>Stramenopiles</taxon>
        <taxon>Oomycota</taxon>
        <taxon>Peronosporomycetes</taxon>
        <taxon>Pythiales</taxon>
        <taxon>Pythiaceae</taxon>
        <taxon>Globisporangium</taxon>
    </lineage>
</organism>
<dbReference type="InterPro" id="IPR002320">
    <property type="entry name" value="Thr-tRNA-ligase_IIa"/>
</dbReference>
<dbReference type="Pfam" id="PF03129">
    <property type="entry name" value="HGTP_anticodon"/>
    <property type="match status" value="1"/>
</dbReference>
<dbReference type="PANTHER" id="PTHR11451">
    <property type="entry name" value="THREONINE-TRNA LIGASE"/>
    <property type="match status" value="1"/>
</dbReference>
<dbReference type="Proteomes" id="UP000019132">
    <property type="component" value="Unassembled WGS sequence"/>
</dbReference>
<dbReference type="PRINTS" id="PR01047">
    <property type="entry name" value="TRNASYNTHTHR"/>
</dbReference>
<dbReference type="Pfam" id="PF00587">
    <property type="entry name" value="tRNA-synt_2b"/>
    <property type="match status" value="1"/>
</dbReference>
<keyword evidence="5" id="KW-0547">Nucleotide-binding</keyword>
<keyword evidence="4" id="KW-0479">Metal-binding</keyword>
<dbReference type="eggNOG" id="KOG1637">
    <property type="taxonomic scope" value="Eukaryota"/>
</dbReference>
<dbReference type="SUPFAM" id="SSF52954">
    <property type="entry name" value="Class II aaRS ABD-related"/>
    <property type="match status" value="1"/>
</dbReference>
<dbReference type="InterPro" id="IPR012947">
    <property type="entry name" value="tRNA_SAD"/>
</dbReference>
<protein>
    <recommendedName>
        <fullName evidence="2">threonine--tRNA ligase</fullName>
        <ecNumber evidence="2">6.1.1.3</ecNumber>
    </recommendedName>
    <alternativeName>
        <fullName evidence="10">Threonyl-tRNA synthetase</fullName>
    </alternativeName>
</protein>
<dbReference type="InParanoid" id="K3WMT5"/>
<dbReference type="EMBL" id="GL376625">
    <property type="status" value="NOT_ANNOTATED_CDS"/>
    <property type="molecule type" value="Genomic_DNA"/>
</dbReference>
<keyword evidence="6" id="KW-0862">Zinc</keyword>
<evidence type="ECO:0000313" key="14">
    <source>
        <dbReference type="Proteomes" id="UP000019132"/>
    </source>
</evidence>
<evidence type="ECO:0000256" key="7">
    <source>
        <dbReference type="ARBA" id="ARBA00022840"/>
    </source>
</evidence>
<sequence>MLRHSRVWLRRRNAASLVHGRALALQPRTTASLQQWTPLRGFASVTIRDGRIAQWEQEYQRQQVVLGEQIARAQEAAVPIEVVVQLDDEPKTYTFHGVKGASTSIDILKQMADAGVTKIQALAAQIDGNHVVDLRAPLESSCSLQLLDFSKDEGKKVFWHSSAHVLGQALEEKFREQIRLTDGPALKEGGFFYEMFLEDGRTVSETDFEELSKTIKTIVKQRQPFERMDVTREFARELFGYSEFKRQMLEKIPAHEKISLYRCGPLIDLCRGPHVPHTGLLSSFAITRCGASHWEDRDLLQRVYGISFPNNALLKDWQHLQEEAKKRDHRLIGKAQQLFMFHPLSPGSSFFLPHGTRIFNTLANFIREEYRKRGYDEVITPLIFKKDLWATSGHLKNYHEDMFMVTQGIADTSNGAVTHCHEHVHGETDAEDTHHHHHESEPEYDQFGLKPMNCPGHCILFREARKYSYRELPVRLADFSALHRNEASGALTGLTRVRRFHQDDAHIFCTSDQVQQEIASCLQFIQHVYGVFGFTFQLRLSTRPENFMGELAVWDDAEGQLRKALDDFGEPWDVNEGDGAFYGPKIDIVVTDALQRQHQCGTIQLDFQLPKNFELTYDGTDGQAHTPIIIHRAVLGSIERMMAILIEHTGGKWPLWLSPRQVAVLPVSETHRAYAKDVAQTLETDARVFVDVQDSSKTLNKRIRDAQLAGYNYIVVVGDKEQASQQVNIRTRDNVVHGAKALDTFVRELTEAIARLE</sequence>
<dbReference type="InterPro" id="IPR045864">
    <property type="entry name" value="aa-tRNA-synth_II/BPL/LPL"/>
</dbReference>
<evidence type="ECO:0000256" key="5">
    <source>
        <dbReference type="ARBA" id="ARBA00022741"/>
    </source>
</evidence>
<comment type="catalytic activity">
    <reaction evidence="11">
        <text>tRNA(Thr) + L-threonine + ATP = L-threonyl-tRNA(Thr) + AMP + diphosphate + H(+)</text>
        <dbReference type="Rhea" id="RHEA:24624"/>
        <dbReference type="Rhea" id="RHEA-COMP:9670"/>
        <dbReference type="Rhea" id="RHEA-COMP:9704"/>
        <dbReference type="ChEBI" id="CHEBI:15378"/>
        <dbReference type="ChEBI" id="CHEBI:30616"/>
        <dbReference type="ChEBI" id="CHEBI:33019"/>
        <dbReference type="ChEBI" id="CHEBI:57926"/>
        <dbReference type="ChEBI" id="CHEBI:78442"/>
        <dbReference type="ChEBI" id="CHEBI:78534"/>
        <dbReference type="ChEBI" id="CHEBI:456215"/>
        <dbReference type="EC" id="6.1.1.3"/>
    </reaction>
</comment>